<keyword evidence="2" id="KW-0378">Hydrolase</keyword>
<dbReference type="Proteomes" id="UP001499988">
    <property type="component" value="Unassembled WGS sequence"/>
</dbReference>
<comment type="similarity">
    <text evidence="1">Belongs to the sulfatase family.</text>
</comment>
<dbReference type="Gene3D" id="3.30.1120.10">
    <property type="match status" value="1"/>
</dbReference>
<evidence type="ECO:0000313" key="6">
    <source>
        <dbReference type="Proteomes" id="UP001499988"/>
    </source>
</evidence>
<proteinExistence type="inferred from homology"/>
<feature type="signal peptide" evidence="3">
    <location>
        <begin position="1"/>
        <end position="25"/>
    </location>
</feature>
<evidence type="ECO:0000256" key="2">
    <source>
        <dbReference type="ARBA" id="ARBA00022801"/>
    </source>
</evidence>
<organism evidence="5 6">
    <name type="scientific">Ferrimonas pelagia</name>
    <dbReference type="NCBI Taxonomy" id="1177826"/>
    <lineage>
        <taxon>Bacteria</taxon>
        <taxon>Pseudomonadati</taxon>
        <taxon>Pseudomonadota</taxon>
        <taxon>Gammaproteobacteria</taxon>
        <taxon>Alteromonadales</taxon>
        <taxon>Ferrimonadaceae</taxon>
        <taxon>Ferrimonas</taxon>
    </lineage>
</organism>
<feature type="chain" id="PRO_5046730274" description="Sulfatase N-terminal domain-containing protein" evidence="3">
    <location>
        <begin position="26"/>
        <end position="439"/>
    </location>
</feature>
<dbReference type="Gene3D" id="3.40.720.10">
    <property type="entry name" value="Alkaline Phosphatase, subunit A"/>
    <property type="match status" value="1"/>
</dbReference>
<dbReference type="SUPFAM" id="SSF53649">
    <property type="entry name" value="Alkaline phosphatase-like"/>
    <property type="match status" value="1"/>
</dbReference>
<name>A0ABP9EKH8_9GAMM</name>
<evidence type="ECO:0000259" key="4">
    <source>
        <dbReference type="Pfam" id="PF00884"/>
    </source>
</evidence>
<dbReference type="PANTHER" id="PTHR42693:SF53">
    <property type="entry name" value="ENDO-4-O-SULFATASE"/>
    <property type="match status" value="1"/>
</dbReference>
<dbReference type="InterPro" id="IPR050738">
    <property type="entry name" value="Sulfatase"/>
</dbReference>
<sequence length="439" mass="48976">MLKPKHLALSACAGAMLVAAPHVVAQDTPPVNFIWIVADDLGYGDTGFNGSTEILTPQMDRLADAGVSMATAYVSAPVCGPSRAGYHTGMYQHRFGHEDLVGNSNMGTPTDVLMIQEYLKTLDYRTGLVGKFHDGKPEQYQPWNRGFDEYYGFNNGALTYWVGDNEEEYLYRNDQLVEHEARYLTDAFGQESVDFINRYADQPFFLEVAFTAPHAPMEATEPKLKAFEHLGDRQALAAMISSMDDNIGLILDALEERGIAEHTMVVLFSDNGGKFQHGGSNGVLRSQKATTFEGALRVPFAAKLPGVIPEGTRSDVMISALDLFPTTVKLAGGELDPEWTLDGKDILPVLSGESEVSPHDRLFWRFGAHWALRDGDWKLMRNPREGLFLFNLEEDISEEHNLIRQFPERAEEMRKTWDEMSEAVGPAAWGRFEGTTERK</sequence>
<dbReference type="RefSeq" id="WP_345334538.1">
    <property type="nucleotide sequence ID" value="NZ_BAABJZ010000016.1"/>
</dbReference>
<gene>
    <name evidence="5" type="ORF">GCM10023333_12980</name>
</gene>
<dbReference type="EMBL" id="BAABJZ010000016">
    <property type="protein sequence ID" value="GAA4880208.1"/>
    <property type="molecule type" value="Genomic_DNA"/>
</dbReference>
<dbReference type="InterPro" id="IPR000917">
    <property type="entry name" value="Sulfatase_N"/>
</dbReference>
<evidence type="ECO:0000256" key="1">
    <source>
        <dbReference type="ARBA" id="ARBA00008779"/>
    </source>
</evidence>
<evidence type="ECO:0000256" key="3">
    <source>
        <dbReference type="SAM" id="SignalP"/>
    </source>
</evidence>
<evidence type="ECO:0000313" key="5">
    <source>
        <dbReference type="EMBL" id="GAA4880208.1"/>
    </source>
</evidence>
<comment type="caution">
    <text evidence="5">The sequence shown here is derived from an EMBL/GenBank/DDBJ whole genome shotgun (WGS) entry which is preliminary data.</text>
</comment>
<protein>
    <recommendedName>
        <fullName evidence="4">Sulfatase N-terminal domain-containing protein</fullName>
    </recommendedName>
</protein>
<keyword evidence="6" id="KW-1185">Reference proteome</keyword>
<accession>A0ABP9EKH8</accession>
<feature type="domain" description="Sulfatase N-terminal" evidence="4">
    <location>
        <begin position="32"/>
        <end position="332"/>
    </location>
</feature>
<dbReference type="InterPro" id="IPR017850">
    <property type="entry name" value="Alkaline_phosphatase_core_sf"/>
</dbReference>
<dbReference type="Pfam" id="PF00884">
    <property type="entry name" value="Sulfatase"/>
    <property type="match status" value="1"/>
</dbReference>
<dbReference type="PANTHER" id="PTHR42693">
    <property type="entry name" value="ARYLSULFATASE FAMILY MEMBER"/>
    <property type="match status" value="1"/>
</dbReference>
<keyword evidence="3" id="KW-0732">Signal</keyword>
<reference evidence="6" key="1">
    <citation type="journal article" date="2019" name="Int. J. Syst. Evol. Microbiol.">
        <title>The Global Catalogue of Microorganisms (GCM) 10K type strain sequencing project: providing services to taxonomists for standard genome sequencing and annotation.</title>
        <authorList>
            <consortium name="The Broad Institute Genomics Platform"/>
            <consortium name="The Broad Institute Genome Sequencing Center for Infectious Disease"/>
            <person name="Wu L."/>
            <person name="Ma J."/>
        </authorList>
    </citation>
    <scope>NUCLEOTIDE SEQUENCE [LARGE SCALE GENOMIC DNA]</scope>
    <source>
        <strain evidence="6">JCM 18401</strain>
    </source>
</reference>